<dbReference type="InterPro" id="IPR001433">
    <property type="entry name" value="OxRdtase_FAD/NAD-bd"/>
</dbReference>
<dbReference type="PRINTS" id="PR00406">
    <property type="entry name" value="CYTB5RDTASE"/>
</dbReference>
<feature type="binding site" evidence="5">
    <location>
        <position position="110"/>
    </location>
    <ligand>
        <name>FAD</name>
        <dbReference type="ChEBI" id="CHEBI:57692"/>
    </ligand>
</feature>
<comment type="cofactor">
    <cofactor evidence="1 5">
        <name>FAD</name>
        <dbReference type="ChEBI" id="CHEBI:57692"/>
    </cofactor>
</comment>
<dbReference type="SUPFAM" id="SSF52343">
    <property type="entry name" value="Ferredoxin reductase-like, C-terminal NADP-linked domain"/>
    <property type="match status" value="1"/>
</dbReference>
<dbReference type="CDD" id="cd06183">
    <property type="entry name" value="cyt_b5_reduct_like"/>
    <property type="match status" value="1"/>
</dbReference>
<dbReference type="Gene3D" id="2.40.30.10">
    <property type="entry name" value="Translation factors"/>
    <property type="match status" value="1"/>
</dbReference>
<keyword evidence="2 5" id="KW-0285">Flavoprotein</keyword>
<feature type="binding site" evidence="5">
    <location>
        <position position="128"/>
    </location>
    <ligand>
        <name>FAD</name>
        <dbReference type="ChEBI" id="CHEBI:57692"/>
    </ligand>
</feature>
<evidence type="ECO:0000256" key="2">
    <source>
        <dbReference type="ARBA" id="ARBA00022630"/>
    </source>
</evidence>
<dbReference type="AlphaFoldDB" id="A0A7S2W6K9"/>
<reference evidence="7" key="1">
    <citation type="submission" date="2021-01" db="EMBL/GenBank/DDBJ databases">
        <authorList>
            <person name="Corre E."/>
            <person name="Pelletier E."/>
            <person name="Niang G."/>
            <person name="Scheremetjew M."/>
            <person name="Finn R."/>
            <person name="Kale V."/>
            <person name="Holt S."/>
            <person name="Cochrane G."/>
            <person name="Meng A."/>
            <person name="Brown T."/>
            <person name="Cohen L."/>
        </authorList>
    </citation>
    <scope>NUCLEOTIDE SEQUENCE</scope>
    <source>
        <strain evidence="7">NY070348D</strain>
    </source>
</reference>
<dbReference type="Pfam" id="PF00970">
    <property type="entry name" value="FAD_binding_6"/>
    <property type="match status" value="1"/>
</dbReference>
<dbReference type="PANTHER" id="PTHR19370">
    <property type="entry name" value="NADH-CYTOCHROME B5 REDUCTASE"/>
    <property type="match status" value="1"/>
</dbReference>
<feature type="domain" description="FAD-binding FR-type" evidence="6">
    <location>
        <begin position="49"/>
        <end position="162"/>
    </location>
</feature>
<dbReference type="PROSITE" id="PS51384">
    <property type="entry name" value="FAD_FR"/>
    <property type="match status" value="1"/>
</dbReference>
<keyword evidence="4" id="KW-0560">Oxidoreductase</keyword>
<dbReference type="InterPro" id="IPR001834">
    <property type="entry name" value="CBR-like"/>
</dbReference>
<name>A0A7S2W6K9_9STRA</name>
<dbReference type="Gene3D" id="3.40.50.80">
    <property type="entry name" value="Nucleotide-binding domain of ferredoxin-NADP reductase (FNR) module"/>
    <property type="match status" value="1"/>
</dbReference>
<dbReference type="SUPFAM" id="SSF63380">
    <property type="entry name" value="Riboflavin synthase domain-like"/>
    <property type="match status" value="1"/>
</dbReference>
<dbReference type="InterPro" id="IPR017927">
    <property type="entry name" value="FAD-bd_FR_type"/>
</dbReference>
<keyword evidence="3 5" id="KW-0274">FAD</keyword>
<dbReference type="GO" id="GO:0016491">
    <property type="term" value="F:oxidoreductase activity"/>
    <property type="evidence" value="ECO:0007669"/>
    <property type="project" value="UniProtKB-KW"/>
</dbReference>
<feature type="binding site" evidence="5">
    <location>
        <position position="126"/>
    </location>
    <ligand>
        <name>FAD</name>
        <dbReference type="ChEBI" id="CHEBI:57692"/>
    </ligand>
</feature>
<dbReference type="Pfam" id="PF00175">
    <property type="entry name" value="NAD_binding_1"/>
    <property type="match status" value="1"/>
</dbReference>
<evidence type="ECO:0000256" key="4">
    <source>
        <dbReference type="ARBA" id="ARBA00023002"/>
    </source>
</evidence>
<dbReference type="InterPro" id="IPR039261">
    <property type="entry name" value="FNR_nucleotide-bd"/>
</dbReference>
<evidence type="ECO:0000256" key="3">
    <source>
        <dbReference type="ARBA" id="ARBA00022827"/>
    </source>
</evidence>
<dbReference type="InterPro" id="IPR017938">
    <property type="entry name" value="Riboflavin_synthase-like_b-brl"/>
</dbReference>
<sequence length="324" mass="35600">MFSRAGKMLRSSRGVLQSGLGLSGLALCAGIATMSTAERVKLEAEHTEDGFYKVEVLRNKALGPNTRLLRLKLDDPEACLEYSPGSFVYVRGTTFSVAESFPFGKQVCKPYLVVQPLDRKGHFDLIVKTFPYPQGDTSRYLAESSQGDLVEVKGPISRNGGSILNDTQAPQNVAIITGGSGLTAAIQLVRSLLPQDDETEPKHRISILASDKTSSDLFYMKELDRLSERFPENLTIHRTLTRDAPHNWDQSVGRITDCMVRSHLPEPSSDTLVVVSGPNEFVKYLVGSQAEPNNEKVDMCRVNPAVGEEKSVLGRLGYDNVILL</sequence>
<evidence type="ECO:0000256" key="1">
    <source>
        <dbReference type="ARBA" id="ARBA00001974"/>
    </source>
</evidence>
<feature type="binding site" evidence="5">
    <location>
        <position position="111"/>
    </location>
    <ligand>
        <name>FAD</name>
        <dbReference type="ChEBI" id="CHEBI:57692"/>
    </ligand>
</feature>
<evidence type="ECO:0000259" key="6">
    <source>
        <dbReference type="PROSITE" id="PS51384"/>
    </source>
</evidence>
<feature type="binding site" evidence="5">
    <location>
        <position position="138"/>
    </location>
    <ligand>
        <name>FAD</name>
        <dbReference type="ChEBI" id="CHEBI:57692"/>
    </ligand>
</feature>
<protein>
    <recommendedName>
        <fullName evidence="6">FAD-binding FR-type domain-containing protein</fullName>
    </recommendedName>
</protein>
<accession>A0A7S2W6K9</accession>
<dbReference type="EMBL" id="HBHK01005810">
    <property type="protein sequence ID" value="CAD9671138.1"/>
    <property type="molecule type" value="Transcribed_RNA"/>
</dbReference>
<proteinExistence type="predicted"/>
<gene>
    <name evidence="7" type="ORF">QSP1433_LOCUS3433</name>
</gene>
<organism evidence="7">
    <name type="scientific">Mucochytrium quahogii</name>
    <dbReference type="NCBI Taxonomy" id="96639"/>
    <lineage>
        <taxon>Eukaryota</taxon>
        <taxon>Sar</taxon>
        <taxon>Stramenopiles</taxon>
        <taxon>Bigyra</taxon>
        <taxon>Labyrinthulomycetes</taxon>
        <taxon>Thraustochytrida</taxon>
        <taxon>Thraustochytriidae</taxon>
        <taxon>Mucochytrium</taxon>
    </lineage>
</organism>
<feature type="binding site" evidence="5">
    <location>
        <position position="183"/>
    </location>
    <ligand>
        <name>FAD</name>
        <dbReference type="ChEBI" id="CHEBI:57692"/>
    </ligand>
</feature>
<dbReference type="InterPro" id="IPR008333">
    <property type="entry name" value="Cbr1-like_FAD-bd_dom"/>
</dbReference>
<evidence type="ECO:0000256" key="5">
    <source>
        <dbReference type="PIRSR" id="PIRSR601834-1"/>
    </source>
</evidence>
<evidence type="ECO:0000313" key="7">
    <source>
        <dbReference type="EMBL" id="CAD9671138.1"/>
    </source>
</evidence>